<dbReference type="InterPro" id="IPR032677">
    <property type="entry name" value="GTP_cyclohydro_II"/>
</dbReference>
<reference evidence="11" key="1">
    <citation type="submission" date="2023-03" db="EMBL/GenBank/DDBJ databases">
        <title>Mating type loci evolution in Malassezia.</title>
        <authorList>
            <person name="Coelho M.A."/>
        </authorList>
    </citation>
    <scope>NUCLEOTIDE SEQUENCE</scope>
    <source>
        <strain evidence="11">CBS 10434</strain>
    </source>
</reference>
<keyword evidence="6 11" id="KW-0378">Hydrolase</keyword>
<dbReference type="PANTHER" id="PTHR21327">
    <property type="entry name" value="GTP CYCLOHYDROLASE II-RELATED"/>
    <property type="match status" value="1"/>
</dbReference>
<evidence type="ECO:0000256" key="8">
    <source>
        <dbReference type="ARBA" id="ARBA00049295"/>
    </source>
</evidence>
<dbReference type="Proteomes" id="UP001220961">
    <property type="component" value="Chromosome 1"/>
</dbReference>
<protein>
    <recommendedName>
        <fullName evidence="3">GTP cyclohydrolase II</fullName>
        <ecNumber evidence="3">3.5.4.25</ecNumber>
    </recommendedName>
</protein>
<keyword evidence="7" id="KW-0342">GTP-binding</keyword>
<proteinExistence type="inferred from homology"/>
<dbReference type="EC" id="3.5.4.25" evidence="3"/>
<evidence type="ECO:0000256" key="3">
    <source>
        <dbReference type="ARBA" id="ARBA00012762"/>
    </source>
</evidence>
<evidence type="ECO:0000313" key="12">
    <source>
        <dbReference type="Proteomes" id="UP001220961"/>
    </source>
</evidence>
<feature type="compositionally biased region" description="Basic residues" evidence="9">
    <location>
        <begin position="444"/>
        <end position="454"/>
    </location>
</feature>
<evidence type="ECO:0000256" key="6">
    <source>
        <dbReference type="ARBA" id="ARBA00022801"/>
    </source>
</evidence>
<gene>
    <name evidence="11" type="primary">RIB1</name>
    <name evidence="11" type="ORF">MCAP1_000163</name>
</gene>
<dbReference type="GO" id="GO:0005525">
    <property type="term" value="F:GTP binding"/>
    <property type="evidence" value="ECO:0007669"/>
    <property type="project" value="UniProtKB-KW"/>
</dbReference>
<evidence type="ECO:0000313" key="11">
    <source>
        <dbReference type="EMBL" id="WFD17952.1"/>
    </source>
</evidence>
<evidence type="ECO:0000256" key="9">
    <source>
        <dbReference type="SAM" id="MobiDB-lite"/>
    </source>
</evidence>
<dbReference type="NCBIfam" id="NF001591">
    <property type="entry name" value="PRK00393.1"/>
    <property type="match status" value="1"/>
</dbReference>
<evidence type="ECO:0000259" key="10">
    <source>
        <dbReference type="Pfam" id="PF00925"/>
    </source>
</evidence>
<dbReference type="InterPro" id="IPR000926">
    <property type="entry name" value="RibA"/>
</dbReference>
<keyword evidence="5" id="KW-0547">Nucleotide-binding</keyword>
<dbReference type="EMBL" id="CP119908">
    <property type="protein sequence ID" value="WFD17952.1"/>
    <property type="molecule type" value="Genomic_DNA"/>
</dbReference>
<evidence type="ECO:0000256" key="1">
    <source>
        <dbReference type="ARBA" id="ARBA00005104"/>
    </source>
</evidence>
<dbReference type="GO" id="GO:0003935">
    <property type="term" value="F:GTP cyclohydrolase II activity"/>
    <property type="evidence" value="ECO:0007669"/>
    <property type="project" value="UniProtKB-EC"/>
</dbReference>
<dbReference type="InterPro" id="IPR036144">
    <property type="entry name" value="RibA-like_sf"/>
</dbReference>
<dbReference type="PANTHER" id="PTHR21327:SF29">
    <property type="entry name" value="GTP CYCLOHYDROLASE-2"/>
    <property type="match status" value="1"/>
</dbReference>
<evidence type="ECO:0000256" key="7">
    <source>
        <dbReference type="ARBA" id="ARBA00023134"/>
    </source>
</evidence>
<name>A0AAF0E1Y6_9BASI</name>
<dbReference type="Pfam" id="PF00925">
    <property type="entry name" value="GTP_cyclohydro2"/>
    <property type="match status" value="1"/>
</dbReference>
<feature type="compositionally biased region" description="Polar residues" evidence="9">
    <location>
        <begin position="459"/>
        <end position="472"/>
    </location>
</feature>
<comment type="catalytic activity">
    <reaction evidence="8">
        <text>GTP + 4 H2O = 2,5-diamino-6-hydroxy-4-(5-phosphoribosylamino)-pyrimidine + formate + 2 phosphate + 3 H(+)</text>
        <dbReference type="Rhea" id="RHEA:23704"/>
        <dbReference type="ChEBI" id="CHEBI:15377"/>
        <dbReference type="ChEBI" id="CHEBI:15378"/>
        <dbReference type="ChEBI" id="CHEBI:15740"/>
        <dbReference type="ChEBI" id="CHEBI:37565"/>
        <dbReference type="ChEBI" id="CHEBI:43474"/>
        <dbReference type="ChEBI" id="CHEBI:58614"/>
        <dbReference type="EC" id="3.5.4.25"/>
    </reaction>
</comment>
<evidence type="ECO:0000256" key="4">
    <source>
        <dbReference type="ARBA" id="ARBA00022619"/>
    </source>
</evidence>
<accession>A0AAF0E1Y6</accession>
<keyword evidence="4" id="KW-0686">Riboflavin biosynthesis</keyword>
<dbReference type="SUPFAM" id="SSF142695">
    <property type="entry name" value="RibA-like"/>
    <property type="match status" value="2"/>
</dbReference>
<organism evidence="11 12">
    <name type="scientific">Malassezia caprae</name>
    <dbReference type="NCBI Taxonomy" id="1381934"/>
    <lineage>
        <taxon>Eukaryota</taxon>
        <taxon>Fungi</taxon>
        <taxon>Dikarya</taxon>
        <taxon>Basidiomycota</taxon>
        <taxon>Ustilaginomycotina</taxon>
        <taxon>Malasseziomycetes</taxon>
        <taxon>Malasseziales</taxon>
        <taxon>Malasseziaceae</taxon>
        <taxon>Malassezia</taxon>
    </lineage>
</organism>
<comment type="pathway">
    <text evidence="1">Cofactor biosynthesis; riboflavin biosynthesis.</text>
</comment>
<dbReference type="GO" id="GO:0009231">
    <property type="term" value="P:riboflavin biosynthetic process"/>
    <property type="evidence" value="ECO:0007669"/>
    <property type="project" value="UniProtKB-KW"/>
</dbReference>
<sequence>MFGDTYHHRIDSSDLDMLDMLTSLPAPAPPLKTDALPHHRALDTVAALRRPPIDPIVLAASLSSGPQVTRHHFHHTFADPESARMSGHSQQMPVSERLRQTRMAAAPASPSTIEAEHERHAMMHSKQAPRSVRLQREKEERARAIAEAAPPTGPAVTVAPATTSAPVVRRETVPPTKPSIPLEVRCCARTRVPTPHGEVFCHLYRNNHDNKEHMALVVDPIQNNAALQVQQQQGLLRRSRPIRSRTLDAVWSDNETTMERLVRGAYVDRLSETHQVASVPDSVATFDGDDPHTPAPLVRIHSECYTGETIGSQRCDCGEQLDEALRLISTSSSQTADGQTVAPRGVVVYMRQEGRGIGLLDKLMAYNLQDMGHDTVSANVLLGHLPDARRYDISSAILRDLGVNSCRLLTNNPEKMQAMEEEGIQVTERVPMVPRMWRYHEHTCKHHRRSRRTVPNRLLQGSQRSRPNSVISQALDGSAEHGMLADDSDDAWDDDDAEASDESAHSFHSYTLRNNGATLIGGSVTRGNDLEKYLRTKIERMGHLLQDPSAGPRP</sequence>
<dbReference type="AlphaFoldDB" id="A0AAF0E1Y6"/>
<keyword evidence="12" id="KW-1185">Reference proteome</keyword>
<dbReference type="Gene3D" id="3.40.50.10990">
    <property type="entry name" value="GTP cyclohydrolase II"/>
    <property type="match status" value="1"/>
</dbReference>
<evidence type="ECO:0000256" key="2">
    <source>
        <dbReference type="ARBA" id="ARBA00008131"/>
    </source>
</evidence>
<comment type="similarity">
    <text evidence="2">Belongs to the GTP cyclohydrolase II family.</text>
</comment>
<dbReference type="CDD" id="cd00641">
    <property type="entry name" value="GTP_cyclohydro2"/>
    <property type="match status" value="1"/>
</dbReference>
<feature type="domain" description="GTP cyclohydrolase II" evidence="10">
    <location>
        <begin position="265"/>
        <end position="431"/>
    </location>
</feature>
<feature type="region of interest" description="Disordered" evidence="9">
    <location>
        <begin position="444"/>
        <end position="505"/>
    </location>
</feature>
<feature type="compositionally biased region" description="Acidic residues" evidence="9">
    <location>
        <begin position="486"/>
        <end position="501"/>
    </location>
</feature>
<evidence type="ECO:0000256" key="5">
    <source>
        <dbReference type="ARBA" id="ARBA00022741"/>
    </source>
</evidence>